<dbReference type="InterPro" id="IPR018034">
    <property type="entry name" value="Kri1"/>
</dbReference>
<feature type="region of interest" description="Disordered" evidence="3">
    <location>
        <begin position="398"/>
        <end position="438"/>
    </location>
</feature>
<dbReference type="GO" id="GO:0005730">
    <property type="term" value="C:nucleolus"/>
    <property type="evidence" value="ECO:0007669"/>
    <property type="project" value="TreeGrafter"/>
</dbReference>
<feature type="region of interest" description="Disordered" evidence="3">
    <location>
        <begin position="58"/>
        <end position="78"/>
    </location>
</feature>
<dbReference type="AlphaFoldDB" id="A0A0V1MY94"/>
<feature type="compositionally biased region" description="Basic and acidic residues" evidence="3">
    <location>
        <begin position="398"/>
        <end position="414"/>
    </location>
</feature>
<evidence type="ECO:0000259" key="4">
    <source>
        <dbReference type="Pfam" id="PF12936"/>
    </source>
</evidence>
<comment type="caution">
    <text evidence="5">The sequence shown here is derived from an EMBL/GenBank/DDBJ whole genome shotgun (WGS) entry which is preliminary data.</text>
</comment>
<feature type="compositionally biased region" description="Acidic residues" evidence="3">
    <location>
        <begin position="417"/>
        <end position="428"/>
    </location>
</feature>
<dbReference type="PANTHER" id="PTHR14490:SF5">
    <property type="entry name" value="PROTEIN KRI1 HOMOLOG"/>
    <property type="match status" value="1"/>
</dbReference>
<evidence type="ECO:0000256" key="3">
    <source>
        <dbReference type="SAM" id="MobiDB-lite"/>
    </source>
</evidence>
<proteinExistence type="inferred from homology"/>
<comment type="similarity">
    <text evidence="1">Belongs to the KRI1 family.</text>
</comment>
<dbReference type="EMBL" id="JYDO01000025">
    <property type="protein sequence ID" value="KRZ76737.1"/>
    <property type="molecule type" value="Genomic_DNA"/>
</dbReference>
<keyword evidence="6" id="KW-1185">Reference proteome</keyword>
<dbReference type="Pfam" id="PF05178">
    <property type="entry name" value="Kri1"/>
    <property type="match status" value="1"/>
</dbReference>
<evidence type="ECO:0000313" key="6">
    <source>
        <dbReference type="Proteomes" id="UP000054843"/>
    </source>
</evidence>
<dbReference type="STRING" id="268474.A0A0V1MY94"/>
<feature type="compositionally biased region" description="Low complexity" evidence="3">
    <location>
        <begin position="115"/>
        <end position="132"/>
    </location>
</feature>
<feature type="domain" description="Kri1-like C-terminal" evidence="4">
    <location>
        <begin position="457"/>
        <end position="540"/>
    </location>
</feature>
<evidence type="ECO:0000256" key="1">
    <source>
        <dbReference type="ARBA" id="ARBA00007473"/>
    </source>
</evidence>
<accession>A0A0V1MY94</accession>
<name>A0A0V1MY94_9BILA</name>
<dbReference type="Proteomes" id="UP000054843">
    <property type="component" value="Unassembled WGS sequence"/>
</dbReference>
<dbReference type="PANTHER" id="PTHR14490">
    <property type="entry name" value="ZINC FINGER, ZZ TYPE"/>
    <property type="match status" value="1"/>
</dbReference>
<protein>
    <recommendedName>
        <fullName evidence="2">Protein KRI1 homolog</fullName>
    </recommendedName>
</protein>
<dbReference type="InterPro" id="IPR024626">
    <property type="entry name" value="Kri1-like_C"/>
</dbReference>
<feature type="region of interest" description="Disordered" evidence="3">
    <location>
        <begin position="316"/>
        <end position="341"/>
    </location>
</feature>
<dbReference type="GO" id="GO:0000447">
    <property type="term" value="P:endonucleolytic cleavage in ITS1 to separate SSU-rRNA from 5.8S rRNA and LSU-rRNA from tricistronic rRNA transcript (SSU-rRNA, 5.8S rRNA, LSU-rRNA)"/>
    <property type="evidence" value="ECO:0007669"/>
    <property type="project" value="TreeGrafter"/>
</dbReference>
<feature type="non-terminal residue" evidence="5">
    <location>
        <position position="1"/>
    </location>
</feature>
<dbReference type="OrthoDB" id="10252032at2759"/>
<feature type="region of interest" description="Disordered" evidence="3">
    <location>
        <begin position="114"/>
        <end position="136"/>
    </location>
</feature>
<gene>
    <name evidence="5" type="primary">KRI1</name>
    <name evidence="5" type="ORF">T10_11602</name>
</gene>
<reference evidence="5 6" key="1">
    <citation type="submission" date="2015-01" db="EMBL/GenBank/DDBJ databases">
        <title>Evolution of Trichinella species and genotypes.</title>
        <authorList>
            <person name="Korhonen P.K."/>
            <person name="Edoardo P."/>
            <person name="Giuseppe L.R."/>
            <person name="Gasser R.B."/>
        </authorList>
    </citation>
    <scope>NUCLEOTIDE SEQUENCE [LARGE SCALE GENOMIC DNA]</scope>
    <source>
        <strain evidence="5">ISS1980</strain>
    </source>
</reference>
<evidence type="ECO:0000313" key="5">
    <source>
        <dbReference type="EMBL" id="KRZ76737.1"/>
    </source>
</evidence>
<sequence length="641" mass="75595">LIFYAVNSSMDKKDNLILEFDSNVDETFSINQEYLDKYKTWRRKEEIQKLEAKYGNLKNCTDNSDSSSSSDESEDELAEEISESVEKSFFKALSALKSRDPKIYRSETAFFGDDQSSTKMTQMKSSKKSSGSKNKESALRINDYERICLLEEIEKEHEYEVPADKSLTDSGPTYVETQRNLIQSFANIPVSDEEEDTLLMEKVKTATEEDQEESSFAEWLQGKSNNYSSPDKEDLAFLQKYWNNPQVDEGELFLRDYLLNRRYREKDDGDAVVDNVDYEEDEILLEKQSEFERKHNFRFEEPNAHTIITYPRDVKDSLRRKDDSRKQIRERQKERKEREKLKREEEIKLLKNLKKKEISEKLEKIKETAKLESISLNDYDLDGDYDPDEHDRKMKETFNDEYYSRDDADQKRPQFSDSDDDEQFDNDEPTTSSANTYRSINKKLKEEVLAQNSEIDVEKYFDEYYKLDYEDVIGDIPCRFKYRNVMANDFGLSADEVFNNEDKTLNAWVSLKKMTQYTTEEEEKYLLHSYQRKAENVKLKYRIFNINQRKENNEKGRKQTNDNASASKLQKASRAFIQFPKDKKQLKRTVSLVEGMSDGRMEAYGVNPKKLKNVIKYGNILNEKDKTEKLTIGEVKSSIWR</sequence>
<organism evidence="5 6">
    <name type="scientific">Trichinella papuae</name>
    <dbReference type="NCBI Taxonomy" id="268474"/>
    <lineage>
        <taxon>Eukaryota</taxon>
        <taxon>Metazoa</taxon>
        <taxon>Ecdysozoa</taxon>
        <taxon>Nematoda</taxon>
        <taxon>Enoplea</taxon>
        <taxon>Dorylaimia</taxon>
        <taxon>Trichinellida</taxon>
        <taxon>Trichinellidae</taxon>
        <taxon>Trichinella</taxon>
    </lineage>
</organism>
<dbReference type="Pfam" id="PF12936">
    <property type="entry name" value="Kri1_C"/>
    <property type="match status" value="1"/>
</dbReference>
<dbReference type="GO" id="GO:0030686">
    <property type="term" value="C:90S preribosome"/>
    <property type="evidence" value="ECO:0007669"/>
    <property type="project" value="TreeGrafter"/>
</dbReference>
<evidence type="ECO:0000256" key="2">
    <source>
        <dbReference type="ARBA" id="ARBA00017294"/>
    </source>
</evidence>